<feature type="signal peptide" evidence="1">
    <location>
        <begin position="1"/>
        <end position="30"/>
    </location>
</feature>
<dbReference type="EMBL" id="HBGV01009287">
    <property type="protein sequence ID" value="CAD9491547.1"/>
    <property type="molecule type" value="Transcribed_RNA"/>
</dbReference>
<dbReference type="InterPro" id="IPR036208">
    <property type="entry name" value="VHL_sf"/>
</dbReference>
<dbReference type="Gene3D" id="2.60.40.780">
    <property type="entry name" value="von Hippel-Lindau disease tumour suppressor, beta domain"/>
    <property type="match status" value="1"/>
</dbReference>
<gene>
    <name evidence="2" type="ORF">HTAM1171_LOCUS5737</name>
</gene>
<evidence type="ECO:0000256" key="1">
    <source>
        <dbReference type="SAM" id="SignalP"/>
    </source>
</evidence>
<organism evidence="2">
    <name type="scientific">Helicotheca tamesis</name>
    <dbReference type="NCBI Taxonomy" id="374047"/>
    <lineage>
        <taxon>Eukaryota</taxon>
        <taxon>Sar</taxon>
        <taxon>Stramenopiles</taxon>
        <taxon>Ochrophyta</taxon>
        <taxon>Bacillariophyta</taxon>
        <taxon>Mediophyceae</taxon>
        <taxon>Lithodesmiophycidae</taxon>
        <taxon>Lithodesmiales</taxon>
        <taxon>Lithodesmiaceae</taxon>
        <taxon>Helicotheca</taxon>
    </lineage>
</organism>
<name>A0A7S2HI77_9STRA</name>
<keyword evidence="1" id="KW-0732">Signal</keyword>
<sequence>MTGAFLLSAHTHSIVLTAIFVASTSKFAAGAFHSLDNLPYDDNGRLSKHLLVVPEKCSTEVFELYDNDFKPHGRDFIAVKGEASNAFFPDWSPLTLDDETASKPFGCPLACVERGVERAVVSSPLPSYRLEAKAEGRSIQEFKDWLFEKCQKVEIGFVNYLGSPLDFYWVSFNGERRKQGTLDQGEKNTQFITSFLGHKFEFDNPDTGETVFSHVVEYTGIIPLGKPDSPTKDELNPNYETEIKRTLNFEWGRHKRVRRSFSPLGFHIGRLPDDLWSSIQAYYYNNRNDRVLEEWEKMGKGFFVNWWEIDPLFVQIPWELRRVWQSRLRELVEGWAGVELENTDIYGMRQYESGARLLSHVDREQTHAASLIINVAQGNLTSPWTIEVHDHADRLHEVVMKPGDIVYYESAKCLHGRNTPLQGGFYTNLFAHYRPVGDSEWYLRDNPPGTPEPLIDVGECRLVGEIDQYSQGAVQCDDDGIGLHLSPSMFTATSGDDLFDWWKRVADGPPTSSKEHEEL</sequence>
<evidence type="ECO:0008006" key="3">
    <source>
        <dbReference type="Google" id="ProtNLM"/>
    </source>
</evidence>
<evidence type="ECO:0000313" key="2">
    <source>
        <dbReference type="EMBL" id="CAD9491547.1"/>
    </source>
</evidence>
<dbReference type="InterPro" id="IPR037140">
    <property type="entry name" value="VHL_beta_dom_sf"/>
</dbReference>
<reference evidence="2" key="1">
    <citation type="submission" date="2021-01" db="EMBL/GenBank/DDBJ databases">
        <authorList>
            <person name="Corre E."/>
            <person name="Pelletier E."/>
            <person name="Niang G."/>
            <person name="Scheremetjew M."/>
            <person name="Finn R."/>
            <person name="Kale V."/>
            <person name="Holt S."/>
            <person name="Cochrane G."/>
            <person name="Meng A."/>
            <person name="Brown T."/>
            <person name="Cohen L."/>
        </authorList>
    </citation>
    <scope>NUCLEOTIDE SEQUENCE</scope>
    <source>
        <strain evidence="2">CCMP826</strain>
    </source>
</reference>
<protein>
    <recommendedName>
        <fullName evidence="3">Fe2OG dioxygenase domain-containing protein</fullName>
    </recommendedName>
</protein>
<dbReference type="AlphaFoldDB" id="A0A7S2HI77"/>
<accession>A0A7S2HI77</accession>
<proteinExistence type="predicted"/>
<feature type="chain" id="PRO_5030952052" description="Fe2OG dioxygenase domain-containing protein" evidence="1">
    <location>
        <begin position="31"/>
        <end position="519"/>
    </location>
</feature>
<dbReference type="SUPFAM" id="SSF49468">
    <property type="entry name" value="VHL"/>
    <property type="match status" value="1"/>
</dbReference>